<evidence type="ECO:0000313" key="1">
    <source>
        <dbReference type="EMBL" id="KAG0689688.1"/>
    </source>
</evidence>
<dbReference type="EMBL" id="PUHW01000066">
    <property type="protein sequence ID" value="KAG0689688.1"/>
    <property type="molecule type" value="Genomic_DNA"/>
</dbReference>
<accession>A0A9P7BHP3</accession>
<name>A0A9P7BHP3_9ASCO</name>
<gene>
    <name evidence="1" type="ORF">C6P40_004633</name>
</gene>
<dbReference type="InterPro" id="IPR025204">
    <property type="entry name" value="CENP-L"/>
</dbReference>
<dbReference type="Proteomes" id="UP000697127">
    <property type="component" value="Unassembled WGS sequence"/>
</dbReference>
<keyword evidence="2" id="KW-1185">Reference proteome</keyword>
<proteinExistence type="predicted"/>
<comment type="caution">
    <text evidence="1">The sequence shown here is derived from an EMBL/GenBank/DDBJ whole genome shotgun (WGS) entry which is preliminary data.</text>
</comment>
<protein>
    <submittedName>
        <fullName evidence="1">Uncharacterized protein</fullName>
    </submittedName>
</protein>
<dbReference type="OrthoDB" id="3995864at2759"/>
<reference evidence="1" key="1">
    <citation type="submission" date="2020-11" db="EMBL/GenBank/DDBJ databases">
        <title>Kefir isolates.</title>
        <authorList>
            <person name="Marcisauskas S."/>
            <person name="Kim Y."/>
            <person name="Blasche S."/>
        </authorList>
    </citation>
    <scope>NUCLEOTIDE SEQUENCE</scope>
    <source>
        <strain evidence="1">Olga-1</strain>
    </source>
</reference>
<organism evidence="1 2">
    <name type="scientific">Pichia californica</name>
    <dbReference type="NCBI Taxonomy" id="460514"/>
    <lineage>
        <taxon>Eukaryota</taxon>
        <taxon>Fungi</taxon>
        <taxon>Dikarya</taxon>
        <taxon>Ascomycota</taxon>
        <taxon>Saccharomycotina</taxon>
        <taxon>Pichiomycetes</taxon>
        <taxon>Pichiales</taxon>
        <taxon>Pichiaceae</taxon>
        <taxon>Pichia</taxon>
    </lineage>
</organism>
<dbReference type="AlphaFoldDB" id="A0A9P7BHP3"/>
<evidence type="ECO:0000313" key="2">
    <source>
        <dbReference type="Proteomes" id="UP000697127"/>
    </source>
</evidence>
<dbReference type="Pfam" id="PF13092">
    <property type="entry name" value="CENP-L"/>
    <property type="match status" value="1"/>
</dbReference>
<sequence length="344" mass="39243">MSKIFINHSFKCLEISILPNLHNDDDIPRDIINFVCSDIDSISTRRLLNQIATTIVSNNLFTSSGMSIGSNDNNTGGLIPINSKLYSNGSNTSDYPKIETIKNLLEIKLKIDDVNDSIFKNDDDADDGSAEKLMTGHFRFHLPSIMPPQIFILIKSPILNEYDISKKLLLLFHGNSKFLPVFTSHIEENFNCTITNVIPNNNTLQSCLNWCVINEKLNSIGNIELWFGKLQTKGKLGTIVITIEEKDILMFRDIYMMTKVKGNKDDDDDTNLSVLLYEYLESKTKISFDKLILVKLKCQLFTIAVDGKVKFTSSMSHLGKKSKESKRDNRLTIWWIIRRLFFVN</sequence>